<dbReference type="EMBL" id="JAPFFJ010000013">
    <property type="protein sequence ID" value="KAJ6414324.1"/>
    <property type="molecule type" value="Genomic_DNA"/>
</dbReference>
<evidence type="ECO:0000313" key="1">
    <source>
        <dbReference type="EMBL" id="KAJ6414324.1"/>
    </source>
</evidence>
<name>A0AAD6JZU7_9ROSI</name>
<protein>
    <submittedName>
        <fullName evidence="1">Uncharacterized protein</fullName>
    </submittedName>
</protein>
<keyword evidence="2" id="KW-1185">Reference proteome</keyword>
<dbReference type="Proteomes" id="UP001162972">
    <property type="component" value="Chromosome 5"/>
</dbReference>
<proteinExistence type="predicted"/>
<dbReference type="AlphaFoldDB" id="A0AAD6JZU7"/>
<evidence type="ECO:0000313" key="2">
    <source>
        <dbReference type="Proteomes" id="UP001162972"/>
    </source>
</evidence>
<accession>A0AAD6JZU7</accession>
<reference evidence="1 2" key="1">
    <citation type="journal article" date="2023" name="Int. J. Mol. Sci.">
        <title>De Novo Assembly and Annotation of 11 Diverse Shrub Willow (Salix) Genomes Reveals Novel Gene Organization in Sex-Linked Regions.</title>
        <authorList>
            <person name="Hyden B."/>
            <person name="Feng K."/>
            <person name="Yates T.B."/>
            <person name="Jawdy S."/>
            <person name="Cereghino C."/>
            <person name="Smart L.B."/>
            <person name="Muchero W."/>
        </authorList>
    </citation>
    <scope>NUCLEOTIDE SEQUENCE [LARGE SCALE GENOMIC DNA]</scope>
    <source>
        <tissue evidence="1">Shoot tip</tissue>
    </source>
</reference>
<sequence>MKDKPLEWCLKRIRANLTTLQLKDFLPFLLGKTHCTLHISGLSSEHLCFTKSMLNSVSRRAEKRTY</sequence>
<organism evidence="1 2">
    <name type="scientific">Salix udensis</name>
    <dbReference type="NCBI Taxonomy" id="889485"/>
    <lineage>
        <taxon>Eukaryota</taxon>
        <taxon>Viridiplantae</taxon>
        <taxon>Streptophyta</taxon>
        <taxon>Embryophyta</taxon>
        <taxon>Tracheophyta</taxon>
        <taxon>Spermatophyta</taxon>
        <taxon>Magnoliopsida</taxon>
        <taxon>eudicotyledons</taxon>
        <taxon>Gunneridae</taxon>
        <taxon>Pentapetalae</taxon>
        <taxon>rosids</taxon>
        <taxon>fabids</taxon>
        <taxon>Malpighiales</taxon>
        <taxon>Salicaceae</taxon>
        <taxon>Saliceae</taxon>
        <taxon>Salix</taxon>
    </lineage>
</organism>
<comment type="caution">
    <text evidence="1">The sequence shown here is derived from an EMBL/GenBank/DDBJ whole genome shotgun (WGS) entry which is preliminary data.</text>
</comment>
<gene>
    <name evidence="1" type="ORF">OIU84_007026</name>
</gene>